<proteinExistence type="predicted"/>
<evidence type="ECO:0008006" key="2">
    <source>
        <dbReference type="Google" id="ProtNLM"/>
    </source>
</evidence>
<feature type="non-terminal residue" evidence="1">
    <location>
        <position position="1"/>
    </location>
</feature>
<sequence length="38" mass="4618">TFTRKKSQSRVFEAKMYLYPIPETEVWKTNIENNPGWK</sequence>
<protein>
    <recommendedName>
        <fullName evidence="2">RagB/SusD family nutrient uptake outer membrane protein</fullName>
    </recommendedName>
</protein>
<reference evidence="1" key="1">
    <citation type="journal article" date="2012" name="PLoS ONE">
        <title>Gene sets for utilization of primary and secondary nutrition supplies in the distal gut of endangered iberian lynx.</title>
        <authorList>
            <person name="Alcaide M."/>
            <person name="Messina E."/>
            <person name="Richter M."/>
            <person name="Bargiela R."/>
            <person name="Peplies J."/>
            <person name="Huws S.A."/>
            <person name="Newbold C.J."/>
            <person name="Golyshin P.N."/>
            <person name="Simon M.A."/>
            <person name="Lopez G."/>
            <person name="Yakimov M.M."/>
            <person name="Ferrer M."/>
        </authorList>
    </citation>
    <scope>NUCLEOTIDE SEQUENCE</scope>
</reference>
<comment type="caution">
    <text evidence="1">The sequence shown here is derived from an EMBL/GenBank/DDBJ whole genome shotgun (WGS) entry which is preliminary data.</text>
</comment>
<dbReference type="AlphaFoldDB" id="J9FL11"/>
<gene>
    <name evidence="1" type="ORF">EVA_16321</name>
</gene>
<name>J9FL11_9ZZZZ</name>
<dbReference type="EMBL" id="AMCI01005722">
    <property type="protein sequence ID" value="EJW95571.1"/>
    <property type="molecule type" value="Genomic_DNA"/>
</dbReference>
<dbReference type="Gene3D" id="1.25.40.390">
    <property type="match status" value="1"/>
</dbReference>
<evidence type="ECO:0000313" key="1">
    <source>
        <dbReference type="EMBL" id="EJW95571.1"/>
    </source>
</evidence>
<accession>J9FL11</accession>
<organism evidence="1">
    <name type="scientific">gut metagenome</name>
    <dbReference type="NCBI Taxonomy" id="749906"/>
    <lineage>
        <taxon>unclassified sequences</taxon>
        <taxon>metagenomes</taxon>
        <taxon>organismal metagenomes</taxon>
    </lineage>
</organism>